<accession>A0A3D9ZJ26</accession>
<protein>
    <submittedName>
        <fullName evidence="1">Uncharacterized protein</fullName>
    </submittedName>
</protein>
<organism evidence="1 2">
    <name type="scientific">Asanoa ferruginea</name>
    <dbReference type="NCBI Taxonomy" id="53367"/>
    <lineage>
        <taxon>Bacteria</taxon>
        <taxon>Bacillati</taxon>
        <taxon>Actinomycetota</taxon>
        <taxon>Actinomycetes</taxon>
        <taxon>Micromonosporales</taxon>
        <taxon>Micromonosporaceae</taxon>
        <taxon>Asanoa</taxon>
    </lineage>
</organism>
<comment type="caution">
    <text evidence="1">The sequence shown here is derived from an EMBL/GenBank/DDBJ whole genome shotgun (WGS) entry which is preliminary data.</text>
</comment>
<evidence type="ECO:0000313" key="2">
    <source>
        <dbReference type="Proteomes" id="UP000256913"/>
    </source>
</evidence>
<dbReference type="Proteomes" id="UP000256913">
    <property type="component" value="Unassembled WGS sequence"/>
</dbReference>
<dbReference type="EMBL" id="QUMQ01000001">
    <property type="protein sequence ID" value="REF96472.1"/>
    <property type="molecule type" value="Genomic_DNA"/>
</dbReference>
<name>A0A3D9ZJ26_9ACTN</name>
<gene>
    <name evidence="1" type="ORF">DFJ67_2454</name>
</gene>
<proteinExistence type="predicted"/>
<dbReference type="RefSeq" id="WP_170215816.1">
    <property type="nucleotide sequence ID" value="NZ_BONB01000033.1"/>
</dbReference>
<sequence length="46" mass="5517">MSTMMDRYRSNRDRMRRARALERALSQTNSQSVRAEILAIAQRQQY</sequence>
<keyword evidence="2" id="KW-1185">Reference proteome</keyword>
<evidence type="ECO:0000313" key="1">
    <source>
        <dbReference type="EMBL" id="REF96472.1"/>
    </source>
</evidence>
<reference evidence="1 2" key="1">
    <citation type="submission" date="2018-08" db="EMBL/GenBank/DDBJ databases">
        <title>Sequencing the genomes of 1000 actinobacteria strains.</title>
        <authorList>
            <person name="Klenk H.-P."/>
        </authorList>
    </citation>
    <scope>NUCLEOTIDE SEQUENCE [LARGE SCALE GENOMIC DNA]</scope>
    <source>
        <strain evidence="1 2">DSM 44099</strain>
    </source>
</reference>
<dbReference type="AlphaFoldDB" id="A0A3D9ZJ26"/>